<organism evidence="2 3">
    <name type="scientific">Phocaeicola acetigenes</name>
    <dbReference type="NCBI Taxonomy" id="3016083"/>
    <lineage>
        <taxon>Bacteria</taxon>
        <taxon>Pseudomonadati</taxon>
        <taxon>Bacteroidota</taxon>
        <taxon>Bacteroidia</taxon>
        <taxon>Bacteroidales</taxon>
        <taxon>Bacteroidaceae</taxon>
        <taxon>Phocaeicola</taxon>
    </lineage>
</organism>
<evidence type="ECO:0000313" key="2">
    <source>
        <dbReference type="EMBL" id="MCZ8373187.1"/>
    </source>
</evidence>
<reference evidence="2" key="1">
    <citation type="submission" date="2022-12" db="EMBL/GenBank/DDBJ databases">
        <title>Phocaeicola acetigenes sp. nov., isolated feces from a healthy human.</title>
        <authorList>
            <person name="Do H."/>
            <person name="Ha Y.B."/>
            <person name="Kim J.-S."/>
            <person name="Suh M.K."/>
            <person name="Kim H.S."/>
            <person name="Lee J.-S."/>
        </authorList>
    </citation>
    <scope>NUCLEOTIDE SEQUENCE</scope>
    <source>
        <strain evidence="2">KGMB11183</strain>
    </source>
</reference>
<evidence type="ECO:0000313" key="3">
    <source>
        <dbReference type="Proteomes" id="UP001141933"/>
    </source>
</evidence>
<feature type="domain" description="DUF2007" evidence="1">
    <location>
        <begin position="4"/>
        <end position="69"/>
    </location>
</feature>
<name>A0ABT4PJF0_9BACT</name>
<dbReference type="Gene3D" id="3.30.70.790">
    <property type="entry name" value="UreE, C-terminal domain"/>
    <property type="match status" value="1"/>
</dbReference>
<dbReference type="Proteomes" id="UP001141933">
    <property type="component" value="Unassembled WGS sequence"/>
</dbReference>
<dbReference type="SUPFAM" id="SSF54913">
    <property type="entry name" value="GlnB-like"/>
    <property type="match status" value="1"/>
</dbReference>
<keyword evidence="3" id="KW-1185">Reference proteome</keyword>
<dbReference type="InterPro" id="IPR018551">
    <property type="entry name" value="DUF2007"/>
</dbReference>
<accession>A0ABT4PJF0</accession>
<proteinExistence type="predicted"/>
<sequence length="149" mass="16776">MKTVRLITCNDSFQAHLIQGALKNEGIDSILQNDNTSGVLRGYISPISGVDIFVAEEQYEEAFALLERNQMIGEQLKYCPYCHSDQIKFVLNQAHRTRAIFAVILGLLSGAPPGTEHWEYICKKCGKHFDRPVSRKSNNDNRESSSESL</sequence>
<comment type="caution">
    <text evidence="2">The sequence shown here is derived from an EMBL/GenBank/DDBJ whole genome shotgun (WGS) entry which is preliminary data.</text>
</comment>
<dbReference type="Pfam" id="PF09413">
    <property type="entry name" value="DUF2007"/>
    <property type="match status" value="1"/>
</dbReference>
<dbReference type="InterPro" id="IPR011322">
    <property type="entry name" value="N-reg_PII-like_a/b"/>
</dbReference>
<dbReference type="RefSeq" id="WP_178265609.1">
    <property type="nucleotide sequence ID" value="NZ_JAPZVM010000009.1"/>
</dbReference>
<evidence type="ECO:0000259" key="1">
    <source>
        <dbReference type="Pfam" id="PF09413"/>
    </source>
</evidence>
<gene>
    <name evidence="2" type="ORF">O6P32_10795</name>
</gene>
<dbReference type="EMBL" id="JAPZVM010000009">
    <property type="protein sequence ID" value="MCZ8373187.1"/>
    <property type="molecule type" value="Genomic_DNA"/>
</dbReference>
<protein>
    <submittedName>
        <fullName evidence="2">DUF2007 domain-containing protein</fullName>
    </submittedName>
</protein>